<accession>A0A8J4DDA5</accession>
<evidence type="ECO:0000313" key="2">
    <source>
        <dbReference type="Proteomes" id="UP000605992"/>
    </source>
</evidence>
<evidence type="ECO:0000313" key="1">
    <source>
        <dbReference type="EMBL" id="GII58095.1"/>
    </source>
</evidence>
<dbReference type="RefSeq" id="WP_203948204.1">
    <property type="nucleotide sequence ID" value="NZ_BOOR01000060.1"/>
</dbReference>
<dbReference type="Proteomes" id="UP000605992">
    <property type="component" value="Unassembled WGS sequence"/>
</dbReference>
<reference evidence="1" key="1">
    <citation type="submission" date="2021-01" db="EMBL/GenBank/DDBJ databases">
        <title>Whole genome shotgun sequence of Planotetraspora thailandica NBRC 104271.</title>
        <authorList>
            <person name="Komaki H."/>
            <person name="Tamura T."/>
        </authorList>
    </citation>
    <scope>NUCLEOTIDE SEQUENCE</scope>
    <source>
        <strain evidence="1">NBRC 104271</strain>
    </source>
</reference>
<proteinExistence type="predicted"/>
<gene>
    <name evidence="1" type="ORF">Pth03_64840</name>
</gene>
<keyword evidence="2" id="KW-1185">Reference proteome</keyword>
<comment type="caution">
    <text evidence="1">The sequence shown here is derived from an EMBL/GenBank/DDBJ whole genome shotgun (WGS) entry which is preliminary data.</text>
</comment>
<name>A0A8J4DDA5_9ACTN</name>
<dbReference type="AlphaFoldDB" id="A0A8J4DDA5"/>
<organism evidence="1 2">
    <name type="scientific">Planotetraspora thailandica</name>
    <dbReference type="NCBI Taxonomy" id="487172"/>
    <lineage>
        <taxon>Bacteria</taxon>
        <taxon>Bacillati</taxon>
        <taxon>Actinomycetota</taxon>
        <taxon>Actinomycetes</taxon>
        <taxon>Streptosporangiales</taxon>
        <taxon>Streptosporangiaceae</taxon>
        <taxon>Planotetraspora</taxon>
    </lineage>
</organism>
<protein>
    <submittedName>
        <fullName evidence="1">Uncharacterized protein</fullName>
    </submittedName>
</protein>
<dbReference type="EMBL" id="BOOR01000060">
    <property type="protein sequence ID" value="GII58095.1"/>
    <property type="molecule type" value="Genomic_DNA"/>
</dbReference>
<sequence>MTPADELLHRIETTPQLAALLVWPGDFDIERRDPVEELSLPSGLSLTAIAGDASGGTYFLCGPAGTTRPVLFADSEGQATLMAADLVEAITLIAAHPYWRDLLHGHSADEMEEMMSEDDPDYPVARAELISLLGVTPPSAEEAVARLRAAASRTVPDFLPVALHEEGESQYELM</sequence>